<evidence type="ECO:0000313" key="5">
    <source>
        <dbReference type="Proteomes" id="UP001161247"/>
    </source>
</evidence>
<dbReference type="GO" id="GO:0004252">
    <property type="term" value="F:serine-type endopeptidase activity"/>
    <property type="evidence" value="ECO:0007669"/>
    <property type="project" value="TreeGrafter"/>
</dbReference>
<evidence type="ECO:0000259" key="3">
    <source>
        <dbReference type="Pfam" id="PF00326"/>
    </source>
</evidence>
<feature type="compositionally biased region" description="Basic and acidic residues" evidence="2">
    <location>
        <begin position="933"/>
        <end position="943"/>
    </location>
</feature>
<name>A0AAV1DC93_OLDCO</name>
<feature type="domain" description="Peptidase S9 prolyl oligopeptidase catalytic" evidence="3">
    <location>
        <begin position="577"/>
        <end position="727"/>
    </location>
</feature>
<dbReference type="InterPro" id="IPR001375">
    <property type="entry name" value="Peptidase_S9_cat"/>
</dbReference>
<evidence type="ECO:0000313" key="4">
    <source>
        <dbReference type="EMBL" id="CAI9105502.1"/>
    </source>
</evidence>
<dbReference type="EMBL" id="OX459122">
    <property type="protein sequence ID" value="CAI9105502.1"/>
    <property type="molecule type" value="Genomic_DNA"/>
</dbReference>
<keyword evidence="1" id="KW-0378">Hydrolase</keyword>
<feature type="compositionally biased region" description="Basic and acidic residues" evidence="2">
    <location>
        <begin position="952"/>
        <end position="964"/>
    </location>
</feature>
<organism evidence="4 5">
    <name type="scientific">Oldenlandia corymbosa var. corymbosa</name>
    <dbReference type="NCBI Taxonomy" id="529605"/>
    <lineage>
        <taxon>Eukaryota</taxon>
        <taxon>Viridiplantae</taxon>
        <taxon>Streptophyta</taxon>
        <taxon>Embryophyta</taxon>
        <taxon>Tracheophyta</taxon>
        <taxon>Spermatophyta</taxon>
        <taxon>Magnoliopsida</taxon>
        <taxon>eudicotyledons</taxon>
        <taxon>Gunneridae</taxon>
        <taxon>Pentapetalae</taxon>
        <taxon>asterids</taxon>
        <taxon>lamiids</taxon>
        <taxon>Gentianales</taxon>
        <taxon>Rubiaceae</taxon>
        <taxon>Rubioideae</taxon>
        <taxon>Spermacoceae</taxon>
        <taxon>Hedyotis-Oldenlandia complex</taxon>
        <taxon>Oldenlandia</taxon>
    </lineage>
</organism>
<reference evidence="4" key="1">
    <citation type="submission" date="2023-03" db="EMBL/GenBank/DDBJ databases">
        <authorList>
            <person name="Julca I."/>
        </authorList>
    </citation>
    <scope>NUCLEOTIDE SEQUENCE</scope>
</reference>
<keyword evidence="5" id="KW-1185">Reference proteome</keyword>
<feature type="region of interest" description="Disordered" evidence="2">
    <location>
        <begin position="58"/>
        <end position="90"/>
    </location>
</feature>
<dbReference type="GO" id="GO:0006508">
    <property type="term" value="P:proteolysis"/>
    <property type="evidence" value="ECO:0007669"/>
    <property type="project" value="InterPro"/>
</dbReference>
<accession>A0AAV1DC93</accession>
<gene>
    <name evidence="4" type="ORF">OLC1_LOCUS14185</name>
</gene>
<dbReference type="InterPro" id="IPR029058">
    <property type="entry name" value="AB_hydrolase_fold"/>
</dbReference>
<evidence type="ECO:0000256" key="1">
    <source>
        <dbReference type="ARBA" id="ARBA00022801"/>
    </source>
</evidence>
<feature type="region of interest" description="Disordered" evidence="2">
    <location>
        <begin position="933"/>
        <end position="964"/>
    </location>
</feature>
<dbReference type="SUPFAM" id="SSF53474">
    <property type="entry name" value="alpha/beta-Hydrolases"/>
    <property type="match status" value="1"/>
</dbReference>
<dbReference type="Proteomes" id="UP001161247">
    <property type="component" value="Chromosome 5"/>
</dbReference>
<evidence type="ECO:0000256" key="2">
    <source>
        <dbReference type="SAM" id="MobiDB-lite"/>
    </source>
</evidence>
<sequence>MVTRWSTSGVPRTEVETGNVRELFQSSQQQIYVNAVFEDVVWLSNETLLVCTVVSSDDELPPERPAIPSGPKIRSSEKKRGIPPRSTDQNLLEDEHDEKLLNYYGKSQLVVASLDGSKSDLGEPGIHTGMIPSPDGKYILIESIHKVDGRFFKKVEVWKIDDGTVCSFRENEVLEKTLRNLPLSSKDIPIEPDGTRKGKRSIQWRTDKPSTLCWVESKEMNGGRSQHEEQDGGDAKVQSTQHDVMYTLELLEPTENKEPKRLHELELRFRSIKWCDDSLALVHESCEKTGTTRMWFISPGGGSDDEGISRSPPIKVFDSSLEKADSDPGRIPLMRRTPQGRYKIAKVKIPEEEDPGDENIYILLKGRRRDTPEGDIPCLNSVEIKTGKKKASPIWESDTETYYETVVWLMSDQYEGECLPVDQMRLLISRESSTTTTQYFIQGHKDKKLHQITEFSEPRPQLKLSTKTITYKVGKDEYAADLYLPQRDEAPLNLPCLVWVYPEDKPKVRTATEAEPRSGPIRSNSPKRFNKIVPTSPLAWLSMGFAVLYRPPIHIIGDDHNHPNDTYLKQLREIAHAIVKALKGTNLVDPNKIAVGGHSYGASAVANLLANEPDLFCCGIARSGAYNRTLTPFGFQKEKRKFWEASNVYYEMSPFISADKIQKPILLIHGEEDKNTGTWTMQSARFFDALRGLGKFSRLVILPLEGHQYVARESILHVQWETGRWLNNFCPTDTFHGSSLASTSAQGEELGDQYYRVPAPEITNIVDNFDNCKKLLSPCGNLKLILKYQPQKRQDMVKKREREVYLAGIQIDRLSNCQSNTLFFSSIWIQSTKDANSKSTVYIPEDSEISFVTWSDDSKHLAFAVRNNKEEDSINRHKLRVWVAEAKTGKARDLFRNYPDIYLNAFFDDYDDFLTKQNEKWKKYKAQQEELCQEEKDKGNERVKGKKNNNKGKKDKEPQEEKRGLRGMMWVNKNTLLVCTIPTSRPKDPPPDSDVLSGPNQYSAQEKVDPVITGQDFIKDQHHAELFDHYATSRLVLVSLDDKNPITLMQPLDAFTLTKPSRRDGNNILIESVQRPKLIDRPYNKFHKRYWVYTDTGRLVSEKPGKVAQDRCTGS</sequence>
<feature type="region of interest" description="Disordered" evidence="2">
    <location>
        <begin position="981"/>
        <end position="1002"/>
    </location>
</feature>
<protein>
    <submittedName>
        <fullName evidence="4">OLC1v1004433C1</fullName>
    </submittedName>
</protein>
<dbReference type="AlphaFoldDB" id="A0AAV1DC93"/>
<dbReference type="Pfam" id="PF00326">
    <property type="entry name" value="Peptidase_S9"/>
    <property type="match status" value="1"/>
</dbReference>
<dbReference type="PANTHER" id="PTHR42776:SF28">
    <property type="entry name" value="GLUTAMYL ENDOPEPTIDASE, CHLOROPLASTIC-RELATED"/>
    <property type="match status" value="1"/>
</dbReference>
<dbReference type="PANTHER" id="PTHR42776">
    <property type="entry name" value="SERINE PEPTIDASE S9 FAMILY MEMBER"/>
    <property type="match status" value="1"/>
</dbReference>
<proteinExistence type="predicted"/>
<dbReference type="Gene3D" id="3.40.50.1820">
    <property type="entry name" value="alpha/beta hydrolase"/>
    <property type="match status" value="1"/>
</dbReference>
<dbReference type="SUPFAM" id="SSF50993">
    <property type="entry name" value="Peptidase/esterase 'gauge' domain"/>
    <property type="match status" value="1"/>
</dbReference>